<keyword evidence="3" id="KW-1185">Reference proteome</keyword>
<dbReference type="Proteomes" id="UP001164693">
    <property type="component" value="Chromosome"/>
</dbReference>
<evidence type="ECO:0000259" key="1">
    <source>
        <dbReference type="PROSITE" id="PS50263"/>
    </source>
</evidence>
<dbReference type="Pfam" id="PF00795">
    <property type="entry name" value="CN_hydrolase"/>
    <property type="match status" value="1"/>
</dbReference>
<accession>A0ABY7JU31</accession>
<sequence length="256" mass="28136">MKVAAIQHDIAWEDAEATRARLVPLIAEAARDGARLIGLAEMFATGFSMRPERVAEDEGGPNEQFLREQAARHDAWLVASIAQRGADGRFRNNCVLAAPDGAVHRYAKIHPFSYAHEHEHYAAGDQYLTVEVDGLRVTPFVCYDLRFADEFWACAEVTDLYVVPANWPEPRREHWRTLLRARAIENQAFVMGINRVGAAKSVTHVGDSAIIDPMGRTLAEGGSGESVLTAEVDAATVSAVRTEFVFLPDRRPPGGG</sequence>
<protein>
    <recommendedName>
        <fullName evidence="1">CN hydrolase domain-containing protein</fullName>
    </recommendedName>
</protein>
<gene>
    <name evidence="2" type="ORF">M6B22_16185</name>
</gene>
<dbReference type="PROSITE" id="PS50263">
    <property type="entry name" value="CN_HYDROLASE"/>
    <property type="match status" value="1"/>
</dbReference>
<proteinExistence type="predicted"/>
<dbReference type="PANTHER" id="PTHR47799:SF1">
    <property type="entry name" value="OMEGA-AMIDASE YAFV"/>
    <property type="match status" value="1"/>
</dbReference>
<dbReference type="PANTHER" id="PTHR47799">
    <property type="entry name" value="OMEGA-AMIDASE YAFV"/>
    <property type="match status" value="1"/>
</dbReference>
<evidence type="ECO:0000313" key="2">
    <source>
        <dbReference type="EMBL" id="WAX56066.1"/>
    </source>
</evidence>
<dbReference type="SUPFAM" id="SSF56317">
    <property type="entry name" value="Carbon-nitrogen hydrolase"/>
    <property type="match status" value="1"/>
</dbReference>
<dbReference type="Gene3D" id="3.60.110.10">
    <property type="entry name" value="Carbon-nitrogen hydrolase"/>
    <property type="match status" value="1"/>
</dbReference>
<dbReference type="InterPro" id="IPR036526">
    <property type="entry name" value="C-N_Hydrolase_sf"/>
</dbReference>
<dbReference type="RefSeq" id="WP_269442592.1">
    <property type="nucleotide sequence ID" value="NZ_CP097463.1"/>
</dbReference>
<organism evidence="2 3">
    <name type="scientific">Jatrophihabitans cynanchi</name>
    <dbReference type="NCBI Taxonomy" id="2944128"/>
    <lineage>
        <taxon>Bacteria</taxon>
        <taxon>Bacillati</taxon>
        <taxon>Actinomycetota</taxon>
        <taxon>Actinomycetes</taxon>
        <taxon>Jatrophihabitantales</taxon>
        <taxon>Jatrophihabitantaceae</taxon>
        <taxon>Jatrophihabitans</taxon>
    </lineage>
</organism>
<name>A0ABY7JU31_9ACTN</name>
<dbReference type="EMBL" id="CP097463">
    <property type="protein sequence ID" value="WAX56066.1"/>
    <property type="molecule type" value="Genomic_DNA"/>
</dbReference>
<evidence type="ECO:0000313" key="3">
    <source>
        <dbReference type="Proteomes" id="UP001164693"/>
    </source>
</evidence>
<feature type="domain" description="CN hydrolase" evidence="1">
    <location>
        <begin position="1"/>
        <end position="234"/>
    </location>
</feature>
<reference evidence="2" key="1">
    <citation type="submission" date="2022-05" db="EMBL/GenBank/DDBJ databases">
        <title>Jatrophihabitans sp. SB3-54 whole genome sequence.</title>
        <authorList>
            <person name="Suh M.K."/>
            <person name="Eom M.K."/>
            <person name="Kim J.S."/>
            <person name="Kim H.S."/>
            <person name="Do H.E."/>
            <person name="Shin Y.K."/>
            <person name="Lee J.-S."/>
        </authorList>
    </citation>
    <scope>NUCLEOTIDE SEQUENCE</scope>
    <source>
        <strain evidence="2">SB3-54</strain>
    </source>
</reference>
<dbReference type="InterPro" id="IPR003010">
    <property type="entry name" value="C-N_Hydrolase"/>
</dbReference>
<dbReference type="InterPro" id="IPR052737">
    <property type="entry name" value="Omega-amidase_YafV"/>
</dbReference>